<evidence type="ECO:0000256" key="3">
    <source>
        <dbReference type="ARBA" id="ARBA00022679"/>
    </source>
</evidence>
<organism evidence="9 10">
    <name type="scientific">Zingiber officinale</name>
    <name type="common">Ginger</name>
    <name type="synonym">Amomum zingiber</name>
    <dbReference type="NCBI Taxonomy" id="94328"/>
    <lineage>
        <taxon>Eukaryota</taxon>
        <taxon>Viridiplantae</taxon>
        <taxon>Streptophyta</taxon>
        <taxon>Embryophyta</taxon>
        <taxon>Tracheophyta</taxon>
        <taxon>Spermatophyta</taxon>
        <taxon>Magnoliopsida</taxon>
        <taxon>Liliopsida</taxon>
        <taxon>Zingiberales</taxon>
        <taxon>Zingiberaceae</taxon>
        <taxon>Zingiber</taxon>
    </lineage>
</organism>
<proteinExistence type="inferred from homology"/>
<dbReference type="PANTHER" id="PTHR10631">
    <property type="entry name" value="N 2 ,N 2 -DIMETHYLGUANOSINE TRNA METHYLTRANSFERASE"/>
    <property type="match status" value="1"/>
</dbReference>
<feature type="compositionally biased region" description="Basic and acidic residues" evidence="8">
    <location>
        <begin position="544"/>
        <end position="558"/>
    </location>
</feature>
<dbReference type="GO" id="GO:0000049">
    <property type="term" value="F:tRNA binding"/>
    <property type="evidence" value="ECO:0007669"/>
    <property type="project" value="UniProtKB-UniRule"/>
</dbReference>
<dbReference type="GO" id="GO:0160104">
    <property type="term" value="F:tRNA (guanine(26)-N2)-dimethyltransferase activity"/>
    <property type="evidence" value="ECO:0007669"/>
    <property type="project" value="UniProtKB-UniRule"/>
</dbReference>
<comment type="caution">
    <text evidence="9">The sequence shown here is derived from an EMBL/GenBank/DDBJ whole genome shotgun (WGS) entry which is preliminary data.</text>
</comment>
<evidence type="ECO:0000313" key="9">
    <source>
        <dbReference type="EMBL" id="KAG6466866.1"/>
    </source>
</evidence>
<dbReference type="CDD" id="cd02440">
    <property type="entry name" value="AdoMet_MTases"/>
    <property type="match status" value="1"/>
</dbReference>
<evidence type="ECO:0000313" key="10">
    <source>
        <dbReference type="Proteomes" id="UP000734854"/>
    </source>
</evidence>
<dbReference type="GO" id="GO:0002940">
    <property type="term" value="P:tRNA N2-guanine methylation"/>
    <property type="evidence" value="ECO:0007669"/>
    <property type="project" value="TreeGrafter"/>
</dbReference>
<keyword evidence="2 7" id="KW-0489">Methyltransferase</keyword>
<dbReference type="InterPro" id="IPR029063">
    <property type="entry name" value="SAM-dependent_MTases_sf"/>
</dbReference>
<evidence type="ECO:0000256" key="7">
    <source>
        <dbReference type="PROSITE-ProRule" id="PRU00958"/>
    </source>
</evidence>
<feature type="region of interest" description="Disordered" evidence="8">
    <location>
        <begin position="540"/>
        <end position="581"/>
    </location>
</feature>
<keyword evidence="5 7" id="KW-0819">tRNA processing</keyword>
<dbReference type="Gene3D" id="3.30.56.70">
    <property type="entry name" value="N2,N2-dimethylguanosine tRNA methyltransferase, C-terminal domain"/>
    <property type="match status" value="1"/>
</dbReference>
<evidence type="ECO:0000256" key="5">
    <source>
        <dbReference type="ARBA" id="ARBA00022694"/>
    </source>
</evidence>
<sequence length="624" mass="69297">MRSLIRGFARMSRILPNLHFSFSSSPYSVLGIDIDDVVGEKLGNCTVIKEGEVKILLDSSNSVFYNKAQVHNRDMSIAVLRAFISKRKEQHAAVWSKKMWSPSDIIQERSSGSLSDGVCQMKHENGTKNIVELTQETTSKVQELKAPRVLEALAASGLRSLRYACEIEDIAKVVAVDYDPKCIEACKRNIQLNGSQASLKVETHLADARVYMLNHPKEFDVIDIDPYGSPSAFLDSAIQSIADGGLLMCSATDMPVLCGGCTAACYSRYGSYPTRAKYCHEMALRILLASIESHANRYKRYIVPVLSVQMDFYIRVSASAMCTTPLKLSYIYQCCGCDSFHLQRLGREIMKNNRVNYAPNSGPVVPQECTDCGGTFTMGGPMWSAPIHDQEWVTSMLENVRSMKEKYPSQRKILSVLTAVLEELPDAPLFVNLHSLCATLKCTSPSILMMRSALINAGYRFSGSHVDPVALKTDAPMHVIWDILRCWVKTHQVETLSRSKSSSGILSKEPMLQVSFTCRNSALPIACLYLHFANFATPTGKSPTKKEPRFVPNPEKHWGPKVKAGRQIKSKHKNSPCSKNPENLRGLHSLISQLPIASSAFCDAAGKEDLDCWFLSSWEGLPCR</sequence>
<evidence type="ECO:0000256" key="6">
    <source>
        <dbReference type="ARBA" id="ARBA00022884"/>
    </source>
</evidence>
<keyword evidence="10" id="KW-1185">Reference proteome</keyword>
<dbReference type="EMBL" id="JACMSC010000110">
    <property type="protein sequence ID" value="KAG6466866.1"/>
    <property type="molecule type" value="Genomic_DNA"/>
</dbReference>
<dbReference type="EC" id="2.1.1.216" evidence="7"/>
<dbReference type="FunFam" id="3.30.56.70:FF:000001">
    <property type="entry name" value="tRNA (guanine(26)-N(2))-dimethyltransferase"/>
    <property type="match status" value="1"/>
</dbReference>
<keyword evidence="3 7" id="KW-0808">Transferase</keyword>
<dbReference type="PROSITE" id="PS51626">
    <property type="entry name" value="SAM_MT_TRM1"/>
    <property type="match status" value="1"/>
</dbReference>
<accession>A0A8J5E8K5</accession>
<dbReference type="GO" id="GO:0005634">
    <property type="term" value="C:nucleus"/>
    <property type="evidence" value="ECO:0007669"/>
    <property type="project" value="TreeGrafter"/>
</dbReference>
<dbReference type="SUPFAM" id="SSF53335">
    <property type="entry name" value="S-adenosyl-L-methionine-dependent methyltransferases"/>
    <property type="match status" value="1"/>
</dbReference>
<dbReference type="Proteomes" id="UP000734854">
    <property type="component" value="Unassembled WGS sequence"/>
</dbReference>
<dbReference type="PANTHER" id="PTHR10631:SF5">
    <property type="entry name" value="TRNA (GUANINE(26)-N(2))-DIMETHYLTRANSFERASE"/>
    <property type="match status" value="1"/>
</dbReference>
<evidence type="ECO:0000256" key="8">
    <source>
        <dbReference type="SAM" id="MobiDB-lite"/>
    </source>
</evidence>
<dbReference type="AlphaFoldDB" id="A0A8J5E8K5"/>
<keyword evidence="6 7" id="KW-0694">RNA-binding</keyword>
<dbReference type="InterPro" id="IPR002905">
    <property type="entry name" value="Trm1"/>
</dbReference>
<keyword evidence="1 7" id="KW-0820">tRNA-binding</keyword>
<feature type="compositionally biased region" description="Basic residues" evidence="8">
    <location>
        <begin position="559"/>
        <end position="574"/>
    </location>
</feature>
<gene>
    <name evidence="9" type="ORF">ZIOFF_075362</name>
</gene>
<name>A0A8J5E8K5_ZINOF</name>
<dbReference type="InterPro" id="IPR042296">
    <property type="entry name" value="tRNA_met_Trm1_C"/>
</dbReference>
<evidence type="ECO:0000256" key="2">
    <source>
        <dbReference type="ARBA" id="ARBA00022603"/>
    </source>
</evidence>
<dbReference type="Pfam" id="PF02005">
    <property type="entry name" value="TRM"/>
    <property type="match status" value="1"/>
</dbReference>
<evidence type="ECO:0000256" key="4">
    <source>
        <dbReference type="ARBA" id="ARBA00022691"/>
    </source>
</evidence>
<reference evidence="9 10" key="1">
    <citation type="submission" date="2020-08" db="EMBL/GenBank/DDBJ databases">
        <title>Plant Genome Project.</title>
        <authorList>
            <person name="Zhang R.-G."/>
        </authorList>
    </citation>
    <scope>NUCLEOTIDE SEQUENCE [LARGE SCALE GENOMIC DNA]</scope>
    <source>
        <tissue evidence="9">Rhizome</tissue>
    </source>
</reference>
<keyword evidence="4 7" id="KW-0949">S-adenosyl-L-methionine</keyword>
<dbReference type="NCBIfam" id="TIGR00308">
    <property type="entry name" value="TRM1"/>
    <property type="match status" value="1"/>
</dbReference>
<dbReference type="Gene3D" id="3.40.50.150">
    <property type="entry name" value="Vaccinia Virus protein VP39"/>
    <property type="match status" value="1"/>
</dbReference>
<comment type="catalytic activity">
    <reaction evidence="7">
        <text>guanosine(26) in tRNA + 2 S-adenosyl-L-methionine = N(2)-dimethylguanosine(26) in tRNA + 2 S-adenosyl-L-homocysteine + 2 H(+)</text>
        <dbReference type="Rhea" id="RHEA:43140"/>
        <dbReference type="Rhea" id="RHEA-COMP:10359"/>
        <dbReference type="Rhea" id="RHEA-COMP:10360"/>
        <dbReference type="ChEBI" id="CHEBI:15378"/>
        <dbReference type="ChEBI" id="CHEBI:57856"/>
        <dbReference type="ChEBI" id="CHEBI:59789"/>
        <dbReference type="ChEBI" id="CHEBI:74269"/>
        <dbReference type="ChEBI" id="CHEBI:74513"/>
        <dbReference type="EC" id="2.1.1.216"/>
    </reaction>
</comment>
<comment type="similarity">
    <text evidence="7">Belongs to the class I-like SAM-binding methyltransferase superfamily. Trm1 family.</text>
</comment>
<evidence type="ECO:0000256" key="1">
    <source>
        <dbReference type="ARBA" id="ARBA00022555"/>
    </source>
</evidence>
<protein>
    <recommendedName>
        <fullName evidence="7">tRNA (guanine(26)-N(2))-dimethyltransferase</fullName>
        <ecNumber evidence="7">2.1.1.216</ecNumber>
    </recommendedName>
</protein>